<feature type="compositionally biased region" description="Basic and acidic residues" evidence="9">
    <location>
        <begin position="575"/>
        <end position="597"/>
    </location>
</feature>
<feature type="region of interest" description="Disordered" evidence="9">
    <location>
        <begin position="524"/>
        <end position="547"/>
    </location>
</feature>
<evidence type="ECO:0000256" key="8">
    <source>
        <dbReference type="RuleBase" id="RU361142"/>
    </source>
</evidence>
<feature type="region of interest" description="Disordered" evidence="9">
    <location>
        <begin position="82"/>
        <end position="175"/>
    </location>
</feature>
<dbReference type="GO" id="GO:0018279">
    <property type="term" value="P:protein N-linked glycosylation via asparagine"/>
    <property type="evidence" value="ECO:0007669"/>
    <property type="project" value="UniProtKB-UniRule"/>
</dbReference>
<feature type="region of interest" description="Disordered" evidence="9">
    <location>
        <begin position="249"/>
        <end position="269"/>
    </location>
</feature>
<keyword evidence="14" id="KW-1185">Reference proteome</keyword>
<feature type="transmembrane region" description="Helical" evidence="8">
    <location>
        <begin position="962"/>
        <end position="985"/>
    </location>
</feature>
<protein>
    <recommendedName>
        <fullName evidence="8">Dolichyl-diphosphooligosaccharide--protein glycosyltransferase subunit WBP1</fullName>
        <shortName evidence="8">Oligosaccharyl transferase subunit WBP1</shortName>
    </recommendedName>
</protein>
<keyword evidence="4 8" id="KW-0812">Transmembrane</keyword>
<proteinExistence type="inferred from homology"/>
<feature type="domain" description="OST48 N-terminal" evidence="10">
    <location>
        <begin position="999"/>
        <end position="1104"/>
    </location>
</feature>
<dbReference type="InterPro" id="IPR055459">
    <property type="entry name" value="OST48_MD"/>
</dbReference>
<gene>
    <name evidence="13" type="ORF">MVEN_01009100</name>
</gene>
<dbReference type="PANTHER" id="PTHR10830:SF0">
    <property type="entry name" value="DOLICHYL-DIPHOSPHOOLIGOSACCHARIDE--PROTEIN GLYCOSYLTRANSFERASE 48 KDA SUBUNIT"/>
    <property type="match status" value="1"/>
</dbReference>
<comment type="subcellular location">
    <subcellularLocation>
        <location evidence="8">Endoplasmic reticulum membrane</location>
        <topology evidence="8">Single-pass type I membrane protein</topology>
    </subcellularLocation>
    <subcellularLocation>
        <location evidence="1">Membrane</location>
        <topology evidence="1">Single-pass type I membrane protein</topology>
    </subcellularLocation>
</comment>
<dbReference type="Proteomes" id="UP000620124">
    <property type="component" value="Unassembled WGS sequence"/>
</dbReference>
<accession>A0A8H7D2L0</accession>
<feature type="region of interest" description="Disordered" evidence="9">
    <location>
        <begin position="567"/>
        <end position="607"/>
    </location>
</feature>
<feature type="transmembrane region" description="Helical" evidence="8">
    <location>
        <begin position="1359"/>
        <end position="1382"/>
    </location>
</feature>
<comment type="subunit">
    <text evidence="8">Component of the oligosaccharyltransferase (OST) complex.</text>
</comment>
<dbReference type="EMBL" id="JACAZI010000007">
    <property type="protein sequence ID" value="KAF7356741.1"/>
    <property type="molecule type" value="Genomic_DNA"/>
</dbReference>
<dbReference type="UniPathway" id="UPA00378"/>
<name>A0A8H7D2L0_9AGAR</name>
<comment type="caution">
    <text evidence="13">The sequence shown here is derived from an EMBL/GenBank/DDBJ whole genome shotgun (WGS) entry which is preliminary data.</text>
</comment>
<evidence type="ECO:0000259" key="10">
    <source>
        <dbReference type="Pfam" id="PF03345"/>
    </source>
</evidence>
<evidence type="ECO:0000256" key="7">
    <source>
        <dbReference type="ARBA" id="ARBA00023136"/>
    </source>
</evidence>
<dbReference type="InterPro" id="IPR005013">
    <property type="entry name" value="DDOST_48_kDa_subunit"/>
</dbReference>
<feature type="domain" description="OST48 N-terminal" evidence="10">
    <location>
        <begin position="1117"/>
        <end position="1226"/>
    </location>
</feature>
<dbReference type="OrthoDB" id="74835at2759"/>
<feature type="compositionally biased region" description="Low complexity" evidence="9">
    <location>
        <begin position="249"/>
        <end position="260"/>
    </location>
</feature>
<dbReference type="Pfam" id="PF23358">
    <property type="entry name" value="OST48_MD"/>
    <property type="match status" value="1"/>
</dbReference>
<comment type="pathway">
    <text evidence="2 8">Protein modification; protein glycosylation.</text>
</comment>
<feature type="domain" description="mRNA decay factor PAT1" evidence="11">
    <location>
        <begin position="1"/>
        <end position="933"/>
    </location>
</feature>
<keyword evidence="7 8" id="KW-0472">Membrane</keyword>
<dbReference type="PANTHER" id="PTHR10830">
    <property type="entry name" value="DOLICHYL-DIPHOSPHOOLIGOSACCHARIDE--PROTEIN GLYCOSYLTRANSFERASE 48 KDA SUBUNIT"/>
    <property type="match status" value="1"/>
</dbReference>
<sequence length="1396" mass="155618">MSFFGFQENNLEEERQRIRNGGLGENEDVAVYTWGEESYDGLGDALQEGGDDLNDETFGGSGTVGKDFDFAGQTSLLEPELAQHKAANVSQSSPAQPWIEAAPTQPAEQRPPGDRRAPSSLESIWDDRSPFSVLPRENGANRFTNQERREPSTSQFSPFPESPVLHQPNAAQGGARTLQEIEAEMRAAALQSRGVSQRQQNALRLQQEEEQFLQDQAYQRRLAYQREREREAERELQIQALQRLQQQQVMQLREQQQHQRTPPPRMLPVSQSPRFLDQRQMLLLQQQEEQQHQLRLQAELQEQLRMEELERQLRAQQISQLNQGPIHFSHRRAPSGPTIAELQALQQQQLHRRQRSQSPAYQDFNVTPQNIQLQQRLLELVQSEYLQNFQGATQAEQEALRAEAMRKIVETEKMEDKRRRKAAKIAHMSRYNDLMTQSDKDFITRIQVSQLVTPDPYADDFYAQVYGAILRSRMGLQTQDERVLKFGTGGGISLGNAQKMPTRRPNAMQRMEQQVERIVSNARRREEEKGLHSLHSLQGALGKTSGRSYKAAPRQLLQVDDASTSPTLAHAHAHISKDDAKDKPNEGAAKEAAKLSRETLGNTGNVVRKDPLTRRQVLTALEAMYDLVLKVEHLRREQPPPEEEEASKQWQKEYDDLVELLWEGLKVMVPLETSNPHPFVSLLSPSKGKKLLPRLTRHIGSSRMLTLMTLLVACFTQLDVVKQAPLLDVLEDSPERAEAERQTQAFLGSVLQSILPIVANLELHVVTALLGLLIERSHDIAAVAKTKPGLALLTLFLSRVEVIKQAWSTGVEPVDLMSAQASLEQWQAVFDQFFVLLTPHFLTLFPSSRITLSAHHPTSAALAIDIIDQPVWQFLAALALQAVQEQHQVLVTSLRDKVLENVLSANKGWVADEDERRTKLANVNLFLHALGLDSSQIALYYFCAAFVAGILNLHLSPPDTRSVVLGCTSGPMLSFYTFVLFFLSLSGLLHAKSSDGDSVLVLVEQARQKDFSLFFADLKEHGYNLTFRAPKDDKPAVVEYDVPAFSHIIVLASESKNFAKDITPQSLVELVSGGSNLLIGLSPKQTPLSSLASEFNLILPPPGTPPDLVLPGAQGPTMSPIWFSGVPFALGNNPLLVPILNAPPESFAADSEGGADVLVDATEKGGEGLWAGSQLSVAAGFQAVGGARVTWVGGVDMLSDNFFKKEVSKGAKSGNAKFARDVAAWTFQESLVLRIDSTTHHLVNTTTPKEQYTTNDNIVFTAHISRFNPKTSTWEPYSGLKDMQLEFTMLDPHIRTALPAVAGSPGKYSVTFRAPDRHGVFKFVINYKRKGFTHLHSSTTVALVPPRHDGYPRFLSAAWPYYAGAISTSVAFFIFSAAWLAGESREKKAQGKKKAE</sequence>
<comment type="function">
    <text evidence="8">Subunit of the oligosaccharyl transferase (OST) complex that catalyzes the initial transfer of a defined glycan (Glc(3)Man(9)GlcNAc(2) in eukaryotes) from the lipid carrier dolichol-pyrophosphate to an asparagine residue within an Asn-X-Ser/Thr consensus motif in nascent polypeptide chains, the first step in protein N-glycosylation. N-glycosylation occurs cotranslationally and the complex associates with the Sec61 complex at the channel-forming translocon complex that mediates protein translocation across the endoplasmic reticulum (ER).</text>
</comment>
<dbReference type="Pfam" id="PF09770">
    <property type="entry name" value="PAT1"/>
    <property type="match status" value="1"/>
</dbReference>
<evidence type="ECO:0000256" key="5">
    <source>
        <dbReference type="ARBA" id="ARBA00022824"/>
    </source>
</evidence>
<evidence type="ECO:0000313" key="13">
    <source>
        <dbReference type="EMBL" id="KAF7356741.1"/>
    </source>
</evidence>
<keyword evidence="6 8" id="KW-1133">Transmembrane helix</keyword>
<comment type="similarity">
    <text evidence="3 8">Belongs to the DDOST 48 kDa subunit family.</text>
</comment>
<feature type="transmembrane region" description="Helical" evidence="8">
    <location>
        <begin position="937"/>
        <end position="955"/>
    </location>
</feature>
<evidence type="ECO:0000256" key="2">
    <source>
        <dbReference type="ARBA" id="ARBA00004922"/>
    </source>
</evidence>
<evidence type="ECO:0000256" key="9">
    <source>
        <dbReference type="SAM" id="MobiDB-lite"/>
    </source>
</evidence>
<feature type="region of interest" description="Disordered" evidence="9">
    <location>
        <begin position="42"/>
        <end position="66"/>
    </location>
</feature>
<dbReference type="InterPro" id="IPR055457">
    <property type="entry name" value="OST48_N"/>
</dbReference>
<evidence type="ECO:0000256" key="1">
    <source>
        <dbReference type="ARBA" id="ARBA00004479"/>
    </source>
</evidence>
<evidence type="ECO:0000313" key="14">
    <source>
        <dbReference type="Proteomes" id="UP000620124"/>
    </source>
</evidence>
<evidence type="ECO:0000259" key="12">
    <source>
        <dbReference type="Pfam" id="PF23358"/>
    </source>
</evidence>
<reference evidence="13" key="1">
    <citation type="submission" date="2020-05" db="EMBL/GenBank/DDBJ databases">
        <title>Mycena genomes resolve the evolution of fungal bioluminescence.</title>
        <authorList>
            <person name="Tsai I.J."/>
        </authorList>
    </citation>
    <scope>NUCLEOTIDE SEQUENCE</scope>
    <source>
        <strain evidence="13">CCC161011</strain>
    </source>
</reference>
<evidence type="ECO:0000259" key="11">
    <source>
        <dbReference type="Pfam" id="PF09770"/>
    </source>
</evidence>
<dbReference type="Pfam" id="PF03345">
    <property type="entry name" value="OST48_N"/>
    <property type="match status" value="2"/>
</dbReference>
<dbReference type="InterPro" id="IPR019167">
    <property type="entry name" value="PAT1_dom"/>
</dbReference>
<feature type="domain" description="OST48 middle" evidence="12">
    <location>
        <begin position="1240"/>
        <end position="1381"/>
    </location>
</feature>
<comment type="caution">
    <text evidence="8">Lacks conserved residue(s) required for the propagation of feature annotation.</text>
</comment>
<keyword evidence="5 8" id="KW-0256">Endoplasmic reticulum</keyword>
<dbReference type="GO" id="GO:0008250">
    <property type="term" value="C:oligosaccharyltransferase complex"/>
    <property type="evidence" value="ECO:0007669"/>
    <property type="project" value="TreeGrafter"/>
</dbReference>
<evidence type="ECO:0000256" key="6">
    <source>
        <dbReference type="ARBA" id="ARBA00022989"/>
    </source>
</evidence>
<evidence type="ECO:0000256" key="4">
    <source>
        <dbReference type="ARBA" id="ARBA00022692"/>
    </source>
</evidence>
<organism evidence="13 14">
    <name type="scientific">Mycena venus</name>
    <dbReference type="NCBI Taxonomy" id="2733690"/>
    <lineage>
        <taxon>Eukaryota</taxon>
        <taxon>Fungi</taxon>
        <taxon>Dikarya</taxon>
        <taxon>Basidiomycota</taxon>
        <taxon>Agaricomycotina</taxon>
        <taxon>Agaricomycetes</taxon>
        <taxon>Agaricomycetidae</taxon>
        <taxon>Agaricales</taxon>
        <taxon>Marasmiineae</taxon>
        <taxon>Mycenaceae</taxon>
        <taxon>Mycena</taxon>
    </lineage>
</organism>
<evidence type="ECO:0000256" key="3">
    <source>
        <dbReference type="ARBA" id="ARBA00008743"/>
    </source>
</evidence>